<organism evidence="4 5">
    <name type="scientific">Phlebiopsis gigantea (strain 11061_1 CR5-6)</name>
    <name type="common">White-rot fungus</name>
    <name type="synonym">Peniophora gigantea</name>
    <dbReference type="NCBI Taxonomy" id="745531"/>
    <lineage>
        <taxon>Eukaryota</taxon>
        <taxon>Fungi</taxon>
        <taxon>Dikarya</taxon>
        <taxon>Basidiomycota</taxon>
        <taxon>Agaricomycotina</taxon>
        <taxon>Agaricomycetes</taxon>
        <taxon>Polyporales</taxon>
        <taxon>Phanerochaetaceae</taxon>
        <taxon>Phlebiopsis</taxon>
    </lineage>
</organism>
<keyword evidence="5" id="KW-1185">Reference proteome</keyword>
<evidence type="ECO:0000313" key="4">
    <source>
        <dbReference type="EMBL" id="KIP06190.1"/>
    </source>
</evidence>
<dbReference type="EMBL" id="KN840523">
    <property type="protein sequence ID" value="KIP06190.1"/>
    <property type="molecule type" value="Genomic_DNA"/>
</dbReference>
<dbReference type="AlphaFoldDB" id="A0A0C3S9G8"/>
<feature type="transmembrane region" description="Helical" evidence="2">
    <location>
        <begin position="130"/>
        <end position="150"/>
    </location>
</feature>
<evidence type="ECO:0000256" key="2">
    <source>
        <dbReference type="SAM" id="Phobius"/>
    </source>
</evidence>
<evidence type="ECO:0000313" key="5">
    <source>
        <dbReference type="Proteomes" id="UP000053257"/>
    </source>
</evidence>
<protein>
    <recommendedName>
        <fullName evidence="3">DUF6535 domain-containing protein</fullName>
    </recommendedName>
</protein>
<feature type="transmembrane region" description="Helical" evidence="2">
    <location>
        <begin position="257"/>
        <end position="276"/>
    </location>
</feature>
<feature type="transmembrane region" description="Helical" evidence="2">
    <location>
        <begin position="221"/>
        <end position="245"/>
    </location>
</feature>
<sequence length="358" mass="39647">MTFGIGEKHYGHRSDHGIPGPGGSHPTLYGWAGIEQHLLTYDVDRIQGYAEDIDTLLVFAGLFSSILSAFVVQTYQLLQQDSFQTTNQLIAFSISQFVDPAPIASVPAVSAAIANLLSPSSFSAPNNARWINALFFTSMVLSLAAALFGIRAKQWLRKYMQWNSPLNTPRDNILVRQIRVEAWESWNIDVTISFIPALLELAMVLFLAGIVVLLWTLDDIVAKAVTTIIAVFLLVIAAFTVLPIFFKRSPYKSPISWAFVAAANTVASLTASYLSLLRTSLVYLISGREDIPANEQEGDSTSSVKPSFLARLQAFLLKGVWISKDWENTLTSSWSASLSTWRERDLDGAKAIWEKPPW</sequence>
<dbReference type="STRING" id="745531.A0A0C3S9G8"/>
<accession>A0A0C3S9G8</accession>
<dbReference type="Pfam" id="PF20153">
    <property type="entry name" value="DUF6535"/>
    <property type="match status" value="1"/>
</dbReference>
<evidence type="ECO:0000256" key="1">
    <source>
        <dbReference type="SAM" id="MobiDB-lite"/>
    </source>
</evidence>
<gene>
    <name evidence="4" type="ORF">PHLGIDRAFT_467705</name>
</gene>
<dbReference type="OrthoDB" id="3185525at2759"/>
<keyword evidence="2" id="KW-0472">Membrane</keyword>
<dbReference type="HOGENOM" id="CLU_774131_0_0_1"/>
<feature type="region of interest" description="Disordered" evidence="1">
    <location>
        <begin position="1"/>
        <end position="20"/>
    </location>
</feature>
<feature type="compositionally biased region" description="Basic and acidic residues" evidence="1">
    <location>
        <begin position="1"/>
        <end position="16"/>
    </location>
</feature>
<feature type="domain" description="DUF6535" evidence="3">
    <location>
        <begin position="31"/>
        <end position="216"/>
    </location>
</feature>
<dbReference type="InterPro" id="IPR045338">
    <property type="entry name" value="DUF6535"/>
</dbReference>
<keyword evidence="2" id="KW-1133">Transmembrane helix</keyword>
<keyword evidence="2" id="KW-0812">Transmembrane</keyword>
<feature type="transmembrane region" description="Helical" evidence="2">
    <location>
        <begin position="55"/>
        <end position="75"/>
    </location>
</feature>
<feature type="transmembrane region" description="Helical" evidence="2">
    <location>
        <begin position="194"/>
        <end position="215"/>
    </location>
</feature>
<evidence type="ECO:0000259" key="3">
    <source>
        <dbReference type="Pfam" id="PF20153"/>
    </source>
</evidence>
<proteinExistence type="predicted"/>
<dbReference type="Proteomes" id="UP000053257">
    <property type="component" value="Unassembled WGS sequence"/>
</dbReference>
<name>A0A0C3S9G8_PHLG1</name>
<reference evidence="4 5" key="1">
    <citation type="journal article" date="2014" name="PLoS Genet.">
        <title>Analysis of the Phlebiopsis gigantea genome, transcriptome and secretome provides insight into its pioneer colonization strategies of wood.</title>
        <authorList>
            <person name="Hori C."/>
            <person name="Ishida T."/>
            <person name="Igarashi K."/>
            <person name="Samejima M."/>
            <person name="Suzuki H."/>
            <person name="Master E."/>
            <person name="Ferreira P."/>
            <person name="Ruiz-Duenas F.J."/>
            <person name="Held B."/>
            <person name="Canessa P."/>
            <person name="Larrondo L.F."/>
            <person name="Schmoll M."/>
            <person name="Druzhinina I.S."/>
            <person name="Kubicek C.P."/>
            <person name="Gaskell J.A."/>
            <person name="Kersten P."/>
            <person name="St John F."/>
            <person name="Glasner J."/>
            <person name="Sabat G."/>
            <person name="Splinter BonDurant S."/>
            <person name="Syed K."/>
            <person name="Yadav J."/>
            <person name="Mgbeahuruike A.C."/>
            <person name="Kovalchuk A."/>
            <person name="Asiegbu F.O."/>
            <person name="Lackner G."/>
            <person name="Hoffmeister D."/>
            <person name="Rencoret J."/>
            <person name="Gutierrez A."/>
            <person name="Sun H."/>
            <person name="Lindquist E."/>
            <person name="Barry K."/>
            <person name="Riley R."/>
            <person name="Grigoriev I.V."/>
            <person name="Henrissat B."/>
            <person name="Kues U."/>
            <person name="Berka R.M."/>
            <person name="Martinez A.T."/>
            <person name="Covert S.F."/>
            <person name="Blanchette R.A."/>
            <person name="Cullen D."/>
        </authorList>
    </citation>
    <scope>NUCLEOTIDE SEQUENCE [LARGE SCALE GENOMIC DNA]</scope>
    <source>
        <strain evidence="4 5">11061_1 CR5-6</strain>
    </source>
</reference>